<dbReference type="InterPro" id="IPR051534">
    <property type="entry name" value="CBASS_pafABC_assoc_protein"/>
</dbReference>
<comment type="caution">
    <text evidence="2">The sequence shown here is derived from an EMBL/GenBank/DDBJ whole genome shotgun (WGS) entry which is preliminary data.</text>
</comment>
<accession>A0ABP6GQB2</accession>
<dbReference type="EMBL" id="BAAATZ010000009">
    <property type="protein sequence ID" value="GAA2725692.1"/>
    <property type="molecule type" value="Genomic_DNA"/>
</dbReference>
<dbReference type="Proteomes" id="UP001501842">
    <property type="component" value="Unassembled WGS sequence"/>
</dbReference>
<dbReference type="InterPro" id="IPR026881">
    <property type="entry name" value="WYL_dom"/>
</dbReference>
<sequence length="160" mass="17663">MDTLTLPGMETTTLSAAELAALALSLAHLGAGPQAVTARRALAQLVSPDGRQARSVATLLDPLDPETARRARLLAQAITESRVVRVLYADERGHLSRREVEPVTTIVHGDHWYLVGWCRLRRGVRAFRLDRLQAVEPTEIRSRDHRADGFLPFQGRRAAA</sequence>
<evidence type="ECO:0000313" key="2">
    <source>
        <dbReference type="EMBL" id="GAA2725692.1"/>
    </source>
</evidence>
<dbReference type="PANTHER" id="PTHR34580:SF3">
    <property type="entry name" value="PROTEIN PAFB"/>
    <property type="match status" value="1"/>
</dbReference>
<keyword evidence="3" id="KW-1185">Reference proteome</keyword>
<evidence type="ECO:0000313" key="3">
    <source>
        <dbReference type="Proteomes" id="UP001501842"/>
    </source>
</evidence>
<organism evidence="2 3">
    <name type="scientific">Actinocorallia aurantiaca</name>
    <dbReference type="NCBI Taxonomy" id="46204"/>
    <lineage>
        <taxon>Bacteria</taxon>
        <taxon>Bacillati</taxon>
        <taxon>Actinomycetota</taxon>
        <taxon>Actinomycetes</taxon>
        <taxon>Streptosporangiales</taxon>
        <taxon>Thermomonosporaceae</taxon>
        <taxon>Actinocorallia</taxon>
    </lineage>
</organism>
<dbReference type="PANTHER" id="PTHR34580">
    <property type="match status" value="1"/>
</dbReference>
<reference evidence="3" key="1">
    <citation type="journal article" date="2019" name="Int. J. Syst. Evol. Microbiol.">
        <title>The Global Catalogue of Microorganisms (GCM) 10K type strain sequencing project: providing services to taxonomists for standard genome sequencing and annotation.</title>
        <authorList>
            <consortium name="The Broad Institute Genomics Platform"/>
            <consortium name="The Broad Institute Genome Sequencing Center for Infectious Disease"/>
            <person name="Wu L."/>
            <person name="Ma J."/>
        </authorList>
    </citation>
    <scope>NUCLEOTIDE SEQUENCE [LARGE SCALE GENOMIC DNA]</scope>
    <source>
        <strain evidence="3">JCM 8201</strain>
    </source>
</reference>
<name>A0ABP6GQB2_9ACTN</name>
<dbReference type="PROSITE" id="PS52050">
    <property type="entry name" value="WYL"/>
    <property type="match status" value="1"/>
</dbReference>
<dbReference type="RefSeq" id="WP_344450613.1">
    <property type="nucleotide sequence ID" value="NZ_BAAATZ010000009.1"/>
</dbReference>
<proteinExistence type="predicted"/>
<evidence type="ECO:0000259" key="1">
    <source>
        <dbReference type="Pfam" id="PF13280"/>
    </source>
</evidence>
<gene>
    <name evidence="2" type="ORF">GCM10010439_26250</name>
</gene>
<feature type="domain" description="WYL" evidence="1">
    <location>
        <begin position="72"/>
        <end position="136"/>
    </location>
</feature>
<dbReference type="Pfam" id="PF13280">
    <property type="entry name" value="WYL"/>
    <property type="match status" value="1"/>
</dbReference>
<protein>
    <recommendedName>
        <fullName evidence="1">WYL domain-containing protein</fullName>
    </recommendedName>
</protein>